<feature type="domain" description="Sugar fermentation stimulation protein C-terminal" evidence="1">
    <location>
        <begin position="83"/>
        <end position="219"/>
    </location>
</feature>
<gene>
    <name evidence="3" type="ORF">METZ01_LOCUS160044</name>
</gene>
<evidence type="ECO:0000313" key="3">
    <source>
        <dbReference type="EMBL" id="SVB07190.1"/>
    </source>
</evidence>
<dbReference type="GO" id="GO:0003677">
    <property type="term" value="F:DNA binding"/>
    <property type="evidence" value="ECO:0007669"/>
    <property type="project" value="InterPro"/>
</dbReference>
<reference evidence="3" key="1">
    <citation type="submission" date="2018-05" db="EMBL/GenBank/DDBJ databases">
        <authorList>
            <person name="Lanie J.A."/>
            <person name="Ng W.-L."/>
            <person name="Kazmierczak K.M."/>
            <person name="Andrzejewski T.M."/>
            <person name="Davidsen T.M."/>
            <person name="Wayne K.J."/>
            <person name="Tettelin H."/>
            <person name="Glass J.I."/>
            <person name="Rusch D."/>
            <person name="Podicherti R."/>
            <person name="Tsui H.-C.T."/>
            <person name="Winkler M.E."/>
        </authorList>
    </citation>
    <scope>NUCLEOTIDE SEQUENCE</scope>
</reference>
<organism evidence="3">
    <name type="scientific">marine metagenome</name>
    <dbReference type="NCBI Taxonomy" id="408172"/>
    <lineage>
        <taxon>unclassified sequences</taxon>
        <taxon>metagenomes</taxon>
        <taxon>ecological metagenomes</taxon>
    </lineage>
</organism>
<sequence length="236" mass="26314">MKIEGPLIPATFVERPNRFITLVSIDGDIHRSHLPDPGRLKELLVSGADLLVRQAPKNSNRKTKYTTVMVNHEGQLISLVSSLPNQFVGLALKNNELPMLNGYTLIRPEIPVGSHRFDFLLKSPIGSDFYLEVKSVTFVKNGVAQFPDAVTERGKNHAKALKKLVQNGYEAGILFVCQRPDASSFRPMWERDPKLAEAVLDARNAGVNVWCITLNVSKTEITFNQEIPVNLEIAEN</sequence>
<dbReference type="NCBIfam" id="TIGR00230">
    <property type="entry name" value="sfsA"/>
    <property type="match status" value="1"/>
</dbReference>
<protein>
    <recommendedName>
        <fullName evidence="4">Sugar fermentation stimulation protein C-terminal domain-containing protein</fullName>
    </recommendedName>
</protein>
<evidence type="ECO:0008006" key="4">
    <source>
        <dbReference type="Google" id="ProtNLM"/>
    </source>
</evidence>
<dbReference type="InterPro" id="IPR040452">
    <property type="entry name" value="SfsA_C"/>
</dbReference>
<dbReference type="InterPro" id="IPR005224">
    <property type="entry name" value="SfsA"/>
</dbReference>
<dbReference type="Gene3D" id="3.40.1350.60">
    <property type="match status" value="1"/>
</dbReference>
<dbReference type="InterPro" id="IPR041465">
    <property type="entry name" value="SfsA_N"/>
</dbReference>
<feature type="domain" description="SfsA N-terminal OB" evidence="2">
    <location>
        <begin position="13"/>
        <end position="78"/>
    </location>
</feature>
<proteinExistence type="inferred from homology"/>
<accession>A0A382B055</accession>
<dbReference type="EMBL" id="UINC01027630">
    <property type="protein sequence ID" value="SVB07190.1"/>
    <property type="molecule type" value="Genomic_DNA"/>
</dbReference>
<name>A0A382B055_9ZZZZ</name>
<dbReference type="Pfam" id="PF03749">
    <property type="entry name" value="SfsA"/>
    <property type="match status" value="1"/>
</dbReference>
<dbReference type="CDD" id="cd22359">
    <property type="entry name" value="SfsA-like_bacterial"/>
    <property type="match status" value="1"/>
</dbReference>
<dbReference type="AlphaFoldDB" id="A0A382B055"/>
<evidence type="ECO:0000259" key="2">
    <source>
        <dbReference type="Pfam" id="PF17746"/>
    </source>
</evidence>
<evidence type="ECO:0000259" key="1">
    <source>
        <dbReference type="Pfam" id="PF03749"/>
    </source>
</evidence>
<dbReference type="Gene3D" id="2.40.50.580">
    <property type="match status" value="1"/>
</dbReference>
<dbReference type="HAMAP" id="MF_00095">
    <property type="entry name" value="SfsA"/>
    <property type="match status" value="1"/>
</dbReference>
<dbReference type="Pfam" id="PF17746">
    <property type="entry name" value="SfsA_N"/>
    <property type="match status" value="1"/>
</dbReference>
<dbReference type="PANTHER" id="PTHR30545">
    <property type="entry name" value="SUGAR FERMENTATION STIMULATION PROTEIN A"/>
    <property type="match status" value="1"/>
</dbReference>
<dbReference type="PANTHER" id="PTHR30545:SF2">
    <property type="entry name" value="SUGAR FERMENTATION STIMULATION PROTEIN A"/>
    <property type="match status" value="1"/>
</dbReference>